<feature type="region of interest" description="Disordered" evidence="1">
    <location>
        <begin position="412"/>
        <end position="442"/>
    </location>
</feature>
<feature type="compositionally biased region" description="Polar residues" evidence="1">
    <location>
        <begin position="247"/>
        <end position="274"/>
    </location>
</feature>
<feature type="compositionally biased region" description="Low complexity" evidence="1">
    <location>
        <begin position="516"/>
        <end position="525"/>
    </location>
</feature>
<name>A0AAD6IVI1_DREDA</name>
<organism evidence="2 3">
    <name type="scientific">Drechslerella dactyloides</name>
    <name type="common">Nematode-trapping fungus</name>
    <name type="synonym">Arthrobotrys dactyloides</name>
    <dbReference type="NCBI Taxonomy" id="74499"/>
    <lineage>
        <taxon>Eukaryota</taxon>
        <taxon>Fungi</taxon>
        <taxon>Dikarya</taxon>
        <taxon>Ascomycota</taxon>
        <taxon>Pezizomycotina</taxon>
        <taxon>Orbiliomycetes</taxon>
        <taxon>Orbiliales</taxon>
        <taxon>Orbiliaceae</taxon>
        <taxon>Drechslerella</taxon>
    </lineage>
</organism>
<reference evidence="2" key="1">
    <citation type="submission" date="2023-01" db="EMBL/GenBank/DDBJ databases">
        <title>The chitinases involved in constricting ring structure development in the nematode-trapping fungus Drechslerella dactyloides.</title>
        <authorList>
            <person name="Wang R."/>
            <person name="Zhang L."/>
            <person name="Tang P."/>
            <person name="Li S."/>
            <person name="Liang L."/>
        </authorList>
    </citation>
    <scope>NUCLEOTIDE SEQUENCE</scope>
    <source>
        <strain evidence="2">YMF1.00031</strain>
    </source>
</reference>
<feature type="compositionally biased region" description="Polar residues" evidence="1">
    <location>
        <begin position="412"/>
        <end position="428"/>
    </location>
</feature>
<feature type="region of interest" description="Disordered" evidence="1">
    <location>
        <begin position="669"/>
        <end position="832"/>
    </location>
</feature>
<feature type="compositionally biased region" description="Polar residues" evidence="1">
    <location>
        <begin position="381"/>
        <end position="392"/>
    </location>
</feature>
<comment type="caution">
    <text evidence="2">The sequence shown here is derived from an EMBL/GenBank/DDBJ whole genome shotgun (WGS) entry which is preliminary data.</text>
</comment>
<proteinExistence type="predicted"/>
<feature type="compositionally biased region" description="Basic and acidic residues" evidence="1">
    <location>
        <begin position="811"/>
        <end position="820"/>
    </location>
</feature>
<feature type="compositionally biased region" description="Acidic residues" evidence="1">
    <location>
        <begin position="791"/>
        <end position="804"/>
    </location>
</feature>
<feature type="compositionally biased region" description="Basic residues" evidence="1">
    <location>
        <begin position="724"/>
        <end position="738"/>
    </location>
</feature>
<dbReference type="EMBL" id="JAQGDS010000007">
    <property type="protein sequence ID" value="KAJ6259191.1"/>
    <property type="molecule type" value="Genomic_DNA"/>
</dbReference>
<feature type="compositionally biased region" description="Basic residues" evidence="1">
    <location>
        <begin position="821"/>
        <end position="830"/>
    </location>
</feature>
<evidence type="ECO:0000313" key="2">
    <source>
        <dbReference type="EMBL" id="KAJ6259191.1"/>
    </source>
</evidence>
<feature type="region of interest" description="Disordered" evidence="1">
    <location>
        <begin position="549"/>
        <end position="607"/>
    </location>
</feature>
<evidence type="ECO:0000313" key="3">
    <source>
        <dbReference type="Proteomes" id="UP001221413"/>
    </source>
</evidence>
<feature type="region of interest" description="Disordered" evidence="1">
    <location>
        <begin position="306"/>
        <end position="398"/>
    </location>
</feature>
<evidence type="ECO:0000256" key="1">
    <source>
        <dbReference type="SAM" id="MobiDB-lite"/>
    </source>
</evidence>
<feature type="compositionally biased region" description="Polar residues" evidence="1">
    <location>
        <begin position="739"/>
        <end position="763"/>
    </location>
</feature>
<feature type="region of interest" description="Disordered" evidence="1">
    <location>
        <begin position="247"/>
        <end position="287"/>
    </location>
</feature>
<accession>A0AAD6IVI1</accession>
<keyword evidence="3" id="KW-1185">Reference proteome</keyword>
<dbReference type="Proteomes" id="UP001221413">
    <property type="component" value="Unassembled WGS sequence"/>
</dbReference>
<gene>
    <name evidence="2" type="ORF">Dda_6089</name>
</gene>
<sequence length="893" mass="96218">MDPLDVTVIVPSTALPWWVTSPIAKWRFSINIADIAATEPQDLAILDWKILFEIALRHPSSLWRLCPPIILPTISSASTSKLTAPSNGVPTAKNTGTSLTTNSVLGDTGRSKKSKFTDSQIQIPILARIHRVDFVASRVIFRLDTSTIAALLSQHTAHVSQIQRTGQIDARRADRVARSFANRVNALQVTLNAAVLTATDGVCARGDFPSYAKRQRANQYVVRMLDVVLKESGLRKVIYQAFFDMDSQSCSPERPSASPSQTDGESASSFTSAGSGRRDVDSGSMSPCELPGPYCELQPTICRDTPDVPAAPAAAMGTSQPKRKREQLESSTSALPADKKRRCANIIENEHGGKGRRPSNIPPPPASPSSSPLSQPPPSSDDTIMASSTSPVQLDPPRSLVNTIMDLISSGTMLPGSSQVQAVTSPHKSPQPAWPPLNTEVGPPVDVPFRELATRLDADFAAIRKSPASPVVSGQTPRLAVETSPARNEPGILPAPRIFTDGKSPRAYPPAPAPKQQPKQQMRPGPGIGDLKYDEIKIFEMDSSFAPVTRKQAALRKTTPASPGESGVKVRVSLKPEASPLPPTSHPTPLSGVAGTPSPSPTNRSTQMFTQTFSPTVSQTVIQTPSHTVPQAVPQAVPQTVFQTALQTTLQTAPQADSQAIPQEVSQKVLQTAPQPVPQTVPQTATQKVARSDTLSTTPTMPAIKTKSSGKKRPAEPLSAPAPKRPKPTKKPVLRSKKQSTAAANPSKTLTASRTPARSTLTILSDEIKSTPSWSKRYNARRPKSPTSDYSDTEDENLDSDTPDIELLTDPLDKKEARQRKLDRRKRKTLRREQEARAAAAAVDVDADVDNYDNFCVPPIPGRLCNCGKPHCTWYDCDFPGLAAVEAKEQILL</sequence>
<protein>
    <submittedName>
        <fullName evidence="2">Uncharacterized protein</fullName>
    </submittedName>
</protein>
<feature type="compositionally biased region" description="Low complexity" evidence="1">
    <location>
        <begin position="671"/>
        <end position="687"/>
    </location>
</feature>
<dbReference type="AlphaFoldDB" id="A0AAD6IVI1"/>
<feature type="region of interest" description="Disordered" evidence="1">
    <location>
        <begin position="467"/>
        <end position="530"/>
    </location>
</feature>